<dbReference type="EMBL" id="CP061800">
    <property type="protein sequence ID" value="QTA85758.1"/>
    <property type="molecule type" value="Genomic_DNA"/>
</dbReference>
<name>A0A975BI61_9BACT</name>
<proteinExistence type="predicted"/>
<dbReference type="RefSeq" id="WP_207681677.1">
    <property type="nucleotide sequence ID" value="NZ_CP061800.1"/>
</dbReference>
<dbReference type="AlphaFoldDB" id="A0A975BI61"/>
<evidence type="ECO:0000313" key="2">
    <source>
        <dbReference type="Proteomes" id="UP000663722"/>
    </source>
</evidence>
<sequence length="80" mass="9484">MKIPCVFLLRLGNYEQSTAGELSKDSSTIPSAVRREQYENPKAFIEKIQNDEEFVKKWPEVEKKNIFRKRKVRNDLIKLN</sequence>
<evidence type="ECO:0000313" key="1">
    <source>
        <dbReference type="EMBL" id="QTA85758.1"/>
    </source>
</evidence>
<keyword evidence="2" id="KW-1185">Reference proteome</keyword>
<accession>A0A975BI61</accession>
<dbReference type="Proteomes" id="UP000663722">
    <property type="component" value="Chromosome"/>
</dbReference>
<dbReference type="KEGG" id="dmm:dnm_017720"/>
<organism evidence="1 2">
    <name type="scientific">Desulfonema magnum</name>
    <dbReference type="NCBI Taxonomy" id="45655"/>
    <lineage>
        <taxon>Bacteria</taxon>
        <taxon>Pseudomonadati</taxon>
        <taxon>Thermodesulfobacteriota</taxon>
        <taxon>Desulfobacteria</taxon>
        <taxon>Desulfobacterales</taxon>
        <taxon>Desulfococcaceae</taxon>
        <taxon>Desulfonema</taxon>
    </lineage>
</organism>
<gene>
    <name evidence="1" type="ORF">dnm_017720</name>
</gene>
<protein>
    <submittedName>
        <fullName evidence="1">Uncharacterized protein</fullName>
    </submittedName>
</protein>
<reference evidence="1" key="1">
    <citation type="journal article" date="2021" name="Microb. Physiol.">
        <title>Proteogenomic Insights into the Physiology of Marine, Sulfate-Reducing, Filamentous Desulfonema limicola and Desulfonema magnum.</title>
        <authorList>
            <person name="Schnaars V."/>
            <person name="Wohlbrand L."/>
            <person name="Scheve S."/>
            <person name="Hinrichs C."/>
            <person name="Reinhardt R."/>
            <person name="Rabus R."/>
        </authorList>
    </citation>
    <scope>NUCLEOTIDE SEQUENCE</scope>
    <source>
        <strain evidence="1">4be13</strain>
    </source>
</reference>